<name>A0A0S8JB44_UNCT6</name>
<keyword evidence="1" id="KW-0732">Signal</keyword>
<dbReference type="SUPFAM" id="SSF69304">
    <property type="entry name" value="Tricorn protease N-terminal domain"/>
    <property type="match status" value="1"/>
</dbReference>
<proteinExistence type="predicted"/>
<dbReference type="PANTHER" id="PTHR42754">
    <property type="entry name" value="ENDOGLUCANASE"/>
    <property type="match status" value="1"/>
</dbReference>
<protein>
    <recommendedName>
        <fullName evidence="2">FlgD/Vpr Ig-like domain-containing protein</fullName>
    </recommendedName>
</protein>
<sequence>MRTLILLMVLLVPLGANAQTTFERTYGGSGDDYAYSVAETDDGGYIVAGWTWSFGPGIPDIYLVKTDGAGDTVWTRAYGGSLGDFSYSVEQTDDGGYVVAGYTFSFGAGVADVYLIKTDGAGDTLWTRTYGGNEYEYAKALDTTGDGGYVVAGHTESFGAGNGDVYLVKTDSSGDTVWTRAYGGPEIDWAESVERTDDGGYVIAGSTESFGAGNPDVYLIKTDAVGDTLWTRTYGGTGYDHGRSVAQTDDGGYIIAGQTGSFGAPGYNVYLVKTNGAGDTLWTRTYGGSDYEYGYSVAQTDDGGYIIAGYTETFAVGGWDVYLIRTDEAGDTVWTRTFGGLQHDYGHWIEATEDRGYIIAGSTDSFGAGNADVYLIKTDANGYVQVSGDLDEIPRPRYLYLSQNHPNPFGSSTTISYSLAAAAQVRLAVYDIRGARVRGLVSGTAPAGSHQVAWDGRDERGREVGSGIYFCRLEAGERSETRRMVLLR</sequence>
<evidence type="ECO:0000313" key="3">
    <source>
        <dbReference type="EMBL" id="KPL05822.1"/>
    </source>
</evidence>
<dbReference type="Gene3D" id="2.60.40.4070">
    <property type="match status" value="1"/>
</dbReference>
<accession>A0A0S8JB44</accession>
<evidence type="ECO:0000256" key="1">
    <source>
        <dbReference type="SAM" id="SignalP"/>
    </source>
</evidence>
<feature type="signal peptide" evidence="1">
    <location>
        <begin position="1"/>
        <end position="18"/>
    </location>
</feature>
<evidence type="ECO:0000313" key="4">
    <source>
        <dbReference type="Proteomes" id="UP000051035"/>
    </source>
</evidence>
<organism evidence="3 4">
    <name type="scientific">candidate division TA06 bacterium SM1_40</name>
    <dbReference type="NCBI Taxonomy" id="1703773"/>
    <lineage>
        <taxon>Bacteria</taxon>
        <taxon>Bacteria division TA06</taxon>
    </lineage>
</organism>
<reference evidence="3 4" key="1">
    <citation type="journal article" date="2015" name="Microbiome">
        <title>Genomic resolution of linkages in carbon, nitrogen, and sulfur cycling among widespread estuary sediment bacteria.</title>
        <authorList>
            <person name="Baker B.J."/>
            <person name="Lazar C.S."/>
            <person name="Teske A.P."/>
            <person name="Dick G.J."/>
        </authorList>
    </citation>
    <scope>NUCLEOTIDE SEQUENCE [LARGE SCALE GENOMIC DNA]</scope>
    <source>
        <strain evidence="3">SM1_40</strain>
    </source>
</reference>
<feature type="domain" description="FlgD/Vpr Ig-like" evidence="2">
    <location>
        <begin position="412"/>
        <end position="475"/>
    </location>
</feature>
<comment type="caution">
    <text evidence="3">The sequence shown here is derived from an EMBL/GenBank/DDBJ whole genome shotgun (WGS) entry which is preliminary data.</text>
</comment>
<dbReference type="Pfam" id="PF13860">
    <property type="entry name" value="FlgD_ig"/>
    <property type="match status" value="1"/>
</dbReference>
<dbReference type="PANTHER" id="PTHR42754:SF1">
    <property type="entry name" value="LIPOPROTEIN"/>
    <property type="match status" value="1"/>
</dbReference>
<dbReference type="EMBL" id="LJVA01000179">
    <property type="protein sequence ID" value="KPL05822.1"/>
    <property type="molecule type" value="Genomic_DNA"/>
</dbReference>
<dbReference type="AlphaFoldDB" id="A0A0S8JB44"/>
<dbReference type="PATRIC" id="fig|1703773.3.peg.1185"/>
<dbReference type="Proteomes" id="UP000051035">
    <property type="component" value="Unassembled WGS sequence"/>
</dbReference>
<feature type="chain" id="PRO_5006648848" description="FlgD/Vpr Ig-like domain-containing protein" evidence="1">
    <location>
        <begin position="19"/>
        <end position="488"/>
    </location>
</feature>
<dbReference type="InterPro" id="IPR026444">
    <property type="entry name" value="Secre_tail"/>
</dbReference>
<evidence type="ECO:0000259" key="2">
    <source>
        <dbReference type="Pfam" id="PF13860"/>
    </source>
</evidence>
<dbReference type="NCBIfam" id="TIGR04183">
    <property type="entry name" value="Por_Secre_tail"/>
    <property type="match status" value="1"/>
</dbReference>
<dbReference type="InterPro" id="IPR025965">
    <property type="entry name" value="FlgD/Vpr_Ig-like"/>
</dbReference>
<gene>
    <name evidence="3" type="ORF">AMJ71_10780</name>
</gene>